<evidence type="ECO:0000313" key="2">
    <source>
        <dbReference type="Proteomes" id="UP001050975"/>
    </source>
</evidence>
<dbReference type="Pfam" id="PF08852">
    <property type="entry name" value="DUF1822"/>
    <property type="match status" value="1"/>
</dbReference>
<dbReference type="Proteomes" id="UP001050975">
    <property type="component" value="Unassembled WGS sequence"/>
</dbReference>
<sequence>MTPTINHILEKSIPLPITTAAVRIARQFADQQPTPEKQQQVYFNTLAVCAVHDYMQMMDIPTDLKGSDSWNPAIGIYHDAADLKLTGLGKLECRPIQAACWQKSGQPICYIPPEMPDDRIGIVVVAIDDLRQEATLLGFVEKTATSELSINQLQTIDDLLEYLERLELPIVAPVPAVNLSQWFQHIFAAGWQSLEALLSSNAANLAPMLRKSATVRLTTNNKTFSASNLKCFEQRDATKSSIKAAKLIDLGIQLGNQSVVLLMALTSEENEKVGISVQVHPTQEKYLPPNLKLVMLSQTGETVQEVASRSQDNFIQLRRFKTQPGTCFSIQVHLDDLNITEDFMV</sequence>
<comment type="caution">
    <text evidence="1">The sequence shown here is derived from an EMBL/GenBank/DDBJ whole genome shotgun (WGS) entry which is preliminary data.</text>
</comment>
<dbReference type="AlphaFoldDB" id="A0AAV3XH25"/>
<name>A0AAV3XH25_9CYAN</name>
<keyword evidence="2" id="KW-1185">Reference proteome</keyword>
<dbReference type="EMBL" id="BLAY01000099">
    <property type="protein sequence ID" value="GET40741.1"/>
    <property type="molecule type" value="Genomic_DNA"/>
</dbReference>
<dbReference type="InterPro" id="IPR014951">
    <property type="entry name" value="DUF1822"/>
</dbReference>
<protein>
    <recommendedName>
        <fullName evidence="3">DUF1822 family protein</fullName>
    </recommendedName>
</protein>
<gene>
    <name evidence="1" type="ORF">MiSe_55520</name>
</gene>
<reference evidence="1" key="1">
    <citation type="submission" date="2019-10" db="EMBL/GenBank/DDBJ databases">
        <title>Draft genome sequece of Microseira wollei NIES-4236.</title>
        <authorList>
            <person name="Yamaguchi H."/>
            <person name="Suzuki S."/>
            <person name="Kawachi M."/>
        </authorList>
    </citation>
    <scope>NUCLEOTIDE SEQUENCE</scope>
    <source>
        <strain evidence="1">NIES-4236</strain>
    </source>
</reference>
<evidence type="ECO:0000313" key="1">
    <source>
        <dbReference type="EMBL" id="GET40741.1"/>
    </source>
</evidence>
<accession>A0AAV3XH25</accession>
<organism evidence="1 2">
    <name type="scientific">Microseira wollei NIES-4236</name>
    <dbReference type="NCBI Taxonomy" id="2530354"/>
    <lineage>
        <taxon>Bacteria</taxon>
        <taxon>Bacillati</taxon>
        <taxon>Cyanobacteriota</taxon>
        <taxon>Cyanophyceae</taxon>
        <taxon>Oscillatoriophycideae</taxon>
        <taxon>Aerosakkonematales</taxon>
        <taxon>Aerosakkonemataceae</taxon>
        <taxon>Microseira</taxon>
    </lineage>
</organism>
<proteinExistence type="predicted"/>
<evidence type="ECO:0008006" key="3">
    <source>
        <dbReference type="Google" id="ProtNLM"/>
    </source>
</evidence>